<protein>
    <submittedName>
        <fullName evidence="7">(Fe-S)-binding protein</fullName>
    </submittedName>
</protein>
<evidence type="ECO:0000313" key="8">
    <source>
        <dbReference type="Proteomes" id="UP000823632"/>
    </source>
</evidence>
<feature type="domain" description="4Fe-4S ferredoxin-type" evidence="6">
    <location>
        <begin position="56"/>
        <end position="87"/>
    </location>
</feature>
<name>A0A9D9DNJ4_9BACT</name>
<sequence length="383" mass="43120">MKKLEDFADDINKCSKCGLCQSVCPVYKITGNDCAVSRGKFVMLDGVLKGDLKLNKNIEKYLDMCLKCGKCKNFCPSNIDVCEIFNTAKYECAKNTFHGKFEKFFESKLVFGTFMKFMKIFRRINSAASISGNRGEGCIKLLYFKGCVNNVYPKTERALKKIFSNLNVEIIERDFDCCGLPFLSSGNMERFEEVKKYNLALVDSDFDYILTDCASCESTLKGYFNSTHAPLTTEDKKASFERAVARSDGGFSFVNAAEFLAGQNIKFKFKKPVKVTFHKPCHLENDDFLKPLLQKCENVEYIEAEDYDECCGFAGEFAIKNHKISKNISVKKANNIAKTNADIVLTTCPACILGIKQGFLFSGKKSPKIMNIMEFLADSQIIV</sequence>
<dbReference type="Pfam" id="PF13183">
    <property type="entry name" value="Fer4_8"/>
    <property type="match status" value="1"/>
</dbReference>
<dbReference type="GO" id="GO:0016491">
    <property type="term" value="F:oxidoreductase activity"/>
    <property type="evidence" value="ECO:0007669"/>
    <property type="project" value="UniProtKB-ARBA"/>
</dbReference>
<dbReference type="InterPro" id="IPR009051">
    <property type="entry name" value="Helical_ferredxn"/>
</dbReference>
<dbReference type="InterPro" id="IPR004017">
    <property type="entry name" value="Cys_rich_dom"/>
</dbReference>
<keyword evidence="5" id="KW-0411">Iron-sulfur</keyword>
<dbReference type="GO" id="GO:0051539">
    <property type="term" value="F:4 iron, 4 sulfur cluster binding"/>
    <property type="evidence" value="ECO:0007669"/>
    <property type="project" value="UniProtKB-KW"/>
</dbReference>
<keyword evidence="2" id="KW-0479">Metal-binding</keyword>
<evidence type="ECO:0000256" key="2">
    <source>
        <dbReference type="ARBA" id="ARBA00022723"/>
    </source>
</evidence>
<evidence type="ECO:0000256" key="5">
    <source>
        <dbReference type="ARBA" id="ARBA00023014"/>
    </source>
</evidence>
<comment type="caution">
    <text evidence="7">The sequence shown here is derived from an EMBL/GenBank/DDBJ whole genome shotgun (WGS) entry which is preliminary data.</text>
</comment>
<dbReference type="InterPro" id="IPR017900">
    <property type="entry name" value="4Fe4S_Fe_S_CS"/>
</dbReference>
<reference evidence="7" key="1">
    <citation type="submission" date="2020-10" db="EMBL/GenBank/DDBJ databases">
        <authorList>
            <person name="Gilroy R."/>
        </authorList>
    </citation>
    <scope>NUCLEOTIDE SEQUENCE</scope>
    <source>
        <strain evidence="7">10192</strain>
    </source>
</reference>
<accession>A0A9D9DNJ4</accession>
<evidence type="ECO:0000256" key="4">
    <source>
        <dbReference type="ARBA" id="ARBA00023004"/>
    </source>
</evidence>
<organism evidence="7 8">
    <name type="scientific">Candidatus Scatousia excrementipullorum</name>
    <dbReference type="NCBI Taxonomy" id="2840936"/>
    <lineage>
        <taxon>Bacteria</taxon>
        <taxon>Candidatus Scatousia</taxon>
    </lineage>
</organism>
<dbReference type="Proteomes" id="UP000823632">
    <property type="component" value="Unassembled WGS sequence"/>
</dbReference>
<keyword evidence="1" id="KW-0004">4Fe-4S</keyword>
<evidence type="ECO:0000256" key="1">
    <source>
        <dbReference type="ARBA" id="ARBA00022485"/>
    </source>
</evidence>
<dbReference type="AlphaFoldDB" id="A0A9D9DNJ4"/>
<evidence type="ECO:0000256" key="3">
    <source>
        <dbReference type="ARBA" id="ARBA00022737"/>
    </source>
</evidence>
<proteinExistence type="predicted"/>
<reference evidence="7" key="2">
    <citation type="journal article" date="2021" name="PeerJ">
        <title>Extensive microbial diversity within the chicken gut microbiome revealed by metagenomics and culture.</title>
        <authorList>
            <person name="Gilroy R."/>
            <person name="Ravi A."/>
            <person name="Getino M."/>
            <person name="Pursley I."/>
            <person name="Horton D.L."/>
            <person name="Alikhan N.F."/>
            <person name="Baker D."/>
            <person name="Gharbi K."/>
            <person name="Hall N."/>
            <person name="Watson M."/>
            <person name="Adriaenssens E.M."/>
            <person name="Foster-Nyarko E."/>
            <person name="Jarju S."/>
            <person name="Secka A."/>
            <person name="Antonio M."/>
            <person name="Oren A."/>
            <person name="Chaudhuri R.R."/>
            <person name="La Ragione R."/>
            <person name="Hildebrand F."/>
            <person name="Pallen M.J."/>
        </authorList>
    </citation>
    <scope>NUCLEOTIDE SEQUENCE</scope>
    <source>
        <strain evidence="7">10192</strain>
    </source>
</reference>
<evidence type="ECO:0000259" key="6">
    <source>
        <dbReference type="PROSITE" id="PS51379"/>
    </source>
</evidence>
<keyword evidence="3" id="KW-0677">Repeat</keyword>
<dbReference type="Gene3D" id="1.10.1060.10">
    <property type="entry name" value="Alpha-helical ferredoxin"/>
    <property type="match status" value="1"/>
</dbReference>
<feature type="domain" description="4Fe-4S ferredoxin-type" evidence="6">
    <location>
        <begin position="5"/>
        <end position="34"/>
    </location>
</feature>
<evidence type="ECO:0000313" key="7">
    <source>
        <dbReference type="EMBL" id="MBO8430392.1"/>
    </source>
</evidence>
<dbReference type="GO" id="GO:0046872">
    <property type="term" value="F:metal ion binding"/>
    <property type="evidence" value="ECO:0007669"/>
    <property type="project" value="UniProtKB-KW"/>
</dbReference>
<dbReference type="PROSITE" id="PS00198">
    <property type="entry name" value="4FE4S_FER_1"/>
    <property type="match status" value="2"/>
</dbReference>
<dbReference type="Pfam" id="PF02754">
    <property type="entry name" value="CCG"/>
    <property type="match status" value="2"/>
</dbReference>
<dbReference type="PROSITE" id="PS51379">
    <property type="entry name" value="4FE4S_FER_2"/>
    <property type="match status" value="2"/>
</dbReference>
<dbReference type="SUPFAM" id="SSF46548">
    <property type="entry name" value="alpha-helical ferredoxin"/>
    <property type="match status" value="1"/>
</dbReference>
<gene>
    <name evidence="7" type="ORF">IAC76_03320</name>
</gene>
<dbReference type="PANTHER" id="PTHR32479:SF20">
    <property type="entry name" value="GLYCOLATE OXIDASE IRON-SULFUR SUBUNIT"/>
    <property type="match status" value="1"/>
</dbReference>
<dbReference type="EMBL" id="JADIND010000073">
    <property type="protein sequence ID" value="MBO8430392.1"/>
    <property type="molecule type" value="Genomic_DNA"/>
</dbReference>
<dbReference type="InterPro" id="IPR017896">
    <property type="entry name" value="4Fe4S_Fe-S-bd"/>
</dbReference>
<dbReference type="PANTHER" id="PTHR32479">
    <property type="entry name" value="GLYCOLATE OXIDASE IRON-SULFUR SUBUNIT"/>
    <property type="match status" value="1"/>
</dbReference>
<keyword evidence="4" id="KW-0408">Iron</keyword>